<comment type="caution">
    <text evidence="1">The sequence shown here is derived from an EMBL/GenBank/DDBJ whole genome shotgun (WGS) entry which is preliminary data.</text>
</comment>
<dbReference type="RefSeq" id="WP_147027577.1">
    <property type="nucleotide sequence ID" value="NZ_BJZU01000089.1"/>
</dbReference>
<evidence type="ECO:0000313" key="4">
    <source>
        <dbReference type="Proteomes" id="UP001156856"/>
    </source>
</evidence>
<reference evidence="2" key="4">
    <citation type="submission" date="2023-01" db="EMBL/GenBank/DDBJ databases">
        <title>Draft genome sequence of Methylobacterium oxalidis strain NBRC 107715.</title>
        <authorList>
            <person name="Sun Q."/>
            <person name="Mori K."/>
        </authorList>
    </citation>
    <scope>NUCLEOTIDE SEQUENCE</scope>
    <source>
        <strain evidence="2">NBRC 107715</strain>
    </source>
</reference>
<evidence type="ECO:0000313" key="3">
    <source>
        <dbReference type="Proteomes" id="UP000321960"/>
    </source>
</evidence>
<reference evidence="2" key="1">
    <citation type="journal article" date="2014" name="Int. J. Syst. Evol. Microbiol.">
        <title>Complete genome of a new Firmicutes species belonging to the dominant human colonic microbiota ('Ruminococcus bicirculans') reveals two chromosomes and a selective capacity to utilize plant glucans.</title>
        <authorList>
            <consortium name="NISC Comparative Sequencing Program"/>
            <person name="Wegmann U."/>
            <person name="Louis P."/>
            <person name="Goesmann A."/>
            <person name="Henrissat B."/>
            <person name="Duncan S.H."/>
            <person name="Flint H.J."/>
        </authorList>
    </citation>
    <scope>NUCLEOTIDE SEQUENCE</scope>
    <source>
        <strain evidence="2">NBRC 107715</strain>
    </source>
</reference>
<proteinExistence type="predicted"/>
<sequence>MSQQGATLEAIYLEKLERLPSDDELRNWEARLIEKGDAVVRAEIAQSAEAAAVAARRQQRAELQRKSDAFAILRRARARIDTLMSDLLSEIVAEPVSIGVRQGVESLLPAGLLERLTAAPAIRVKSSADADGQDIIVLLPDDLSAQTDASRTTLVLLDSWRLAGARFARPTYRNSYEDRWAAAVSRFPPSSRRGPEPVLLDPGAARGVEPTPSAALLESTDLWRAGSPEPRTVATSAALHHFLTERPRQVTAALDFWDRYMGSELARRYKALAAPPTL</sequence>
<organism evidence="1 3">
    <name type="scientific">Methylobacterium oxalidis</name>
    <dbReference type="NCBI Taxonomy" id="944322"/>
    <lineage>
        <taxon>Bacteria</taxon>
        <taxon>Pseudomonadati</taxon>
        <taxon>Pseudomonadota</taxon>
        <taxon>Alphaproteobacteria</taxon>
        <taxon>Hyphomicrobiales</taxon>
        <taxon>Methylobacteriaceae</taxon>
        <taxon>Methylobacterium</taxon>
    </lineage>
</organism>
<dbReference type="EMBL" id="BJZU01000089">
    <property type="protein sequence ID" value="GEP06040.1"/>
    <property type="molecule type" value="Genomic_DNA"/>
</dbReference>
<accession>A0A512J7Y1</accession>
<dbReference type="EMBL" id="BSPK01000035">
    <property type="protein sequence ID" value="GLS64314.1"/>
    <property type="molecule type" value="Genomic_DNA"/>
</dbReference>
<reference evidence="1 3" key="3">
    <citation type="submission" date="2019-07" db="EMBL/GenBank/DDBJ databases">
        <title>Whole genome shotgun sequence of Methylobacterium oxalidis NBRC 107715.</title>
        <authorList>
            <person name="Hosoyama A."/>
            <person name="Uohara A."/>
            <person name="Ohji S."/>
            <person name="Ichikawa N."/>
        </authorList>
    </citation>
    <scope>NUCLEOTIDE SEQUENCE [LARGE SCALE GENOMIC DNA]</scope>
    <source>
        <strain evidence="1 3">NBRC 107715</strain>
    </source>
</reference>
<protein>
    <submittedName>
        <fullName evidence="1">Uncharacterized protein</fullName>
    </submittedName>
</protein>
<name>A0A512J7Y1_9HYPH</name>
<dbReference type="Proteomes" id="UP000321960">
    <property type="component" value="Unassembled WGS sequence"/>
</dbReference>
<evidence type="ECO:0000313" key="2">
    <source>
        <dbReference type="EMBL" id="GLS64314.1"/>
    </source>
</evidence>
<dbReference type="Proteomes" id="UP001156856">
    <property type="component" value="Unassembled WGS sequence"/>
</dbReference>
<gene>
    <name evidence="2" type="ORF">GCM10007888_26950</name>
    <name evidence="1" type="ORF">MOX02_40780</name>
</gene>
<keyword evidence="4" id="KW-1185">Reference proteome</keyword>
<dbReference type="OrthoDB" id="7986783at2"/>
<evidence type="ECO:0000313" key="1">
    <source>
        <dbReference type="EMBL" id="GEP06040.1"/>
    </source>
</evidence>
<reference evidence="4" key="2">
    <citation type="journal article" date="2019" name="Int. J. Syst. Evol. Microbiol.">
        <title>The Global Catalogue of Microorganisms (GCM) 10K type strain sequencing project: providing services to taxonomists for standard genome sequencing and annotation.</title>
        <authorList>
            <consortium name="The Broad Institute Genomics Platform"/>
            <consortium name="The Broad Institute Genome Sequencing Center for Infectious Disease"/>
            <person name="Wu L."/>
            <person name="Ma J."/>
        </authorList>
    </citation>
    <scope>NUCLEOTIDE SEQUENCE [LARGE SCALE GENOMIC DNA]</scope>
    <source>
        <strain evidence="4">NBRC 107715</strain>
    </source>
</reference>
<dbReference type="AlphaFoldDB" id="A0A512J7Y1"/>